<evidence type="ECO:0000313" key="4">
    <source>
        <dbReference type="Proteomes" id="UP000006334"/>
    </source>
</evidence>
<gene>
    <name evidence="3" type="ORF">GLIP_0633</name>
</gene>
<dbReference type="SUPFAM" id="SSF56601">
    <property type="entry name" value="beta-lactamase/transpeptidase-like"/>
    <property type="match status" value="1"/>
</dbReference>
<dbReference type="eggNOG" id="COG1680">
    <property type="taxonomic scope" value="Bacteria"/>
</dbReference>
<comment type="caution">
    <text evidence="3">The sequence shown here is derived from an EMBL/GenBank/DDBJ whole genome shotgun (WGS) entry which is preliminary data.</text>
</comment>
<sequence>MQNRAVLFCISLFFLCLHFTAYAKNSAAEHTLESLFVDAVANETVPGISVAVADKNGIVWAKGYGFADLENHVAMTNKHKMRIGSIAKVITSAGLMRLYDKGKIDLDKPITEYVSYWPNSHPPITLRQLTSHTAGIRHYKKGADEFLLNKPFKNMQTSVALFQDDALLFPPGTAFAYSTFAWSLISAAMENADGSRSFEEIIQQEVFNPLNMQDSVFDHQYQIIDYRQRPYSVIDGKLYNSRQTDHSYKWAGGGIIASTSDISRFAVAHLKGKYLQPESVEMMFNKAALKNNEKVEFGIGWHIGFDSYHNNQRYKNDTEAKSLMAAMPNVVMHSGGSMGGTTMMILCTDHNRAVTVVKNVDGDQSVDVFLLALRTLSFYHQ</sequence>
<feature type="chain" id="PRO_5005353457" description="Beta-lactamase-related domain-containing protein" evidence="1">
    <location>
        <begin position="24"/>
        <end position="381"/>
    </location>
</feature>
<keyword evidence="4" id="KW-1185">Reference proteome</keyword>
<dbReference type="GO" id="GO:0019216">
    <property type="term" value="P:regulation of lipid metabolic process"/>
    <property type="evidence" value="ECO:0007669"/>
    <property type="project" value="TreeGrafter"/>
</dbReference>
<feature type="domain" description="Beta-lactamase-related" evidence="2">
    <location>
        <begin position="33"/>
        <end position="363"/>
    </location>
</feature>
<dbReference type="GO" id="GO:0006508">
    <property type="term" value="P:proteolysis"/>
    <property type="evidence" value="ECO:0007669"/>
    <property type="project" value="TreeGrafter"/>
</dbReference>
<keyword evidence="1" id="KW-0732">Signal</keyword>
<dbReference type="OrthoDB" id="5638366at2"/>
<dbReference type="RefSeq" id="WP_008843099.1">
    <property type="nucleotide sequence ID" value="NZ_BAEN01000015.1"/>
</dbReference>
<dbReference type="PANTHER" id="PTHR46520">
    <property type="entry name" value="SERINE BETA-LACTAMASE-LIKE PROTEIN LACTB, MITOCHONDRIAL"/>
    <property type="match status" value="1"/>
</dbReference>
<dbReference type="EMBL" id="BAEN01000015">
    <property type="protein sequence ID" value="GAC13279.1"/>
    <property type="molecule type" value="Genomic_DNA"/>
</dbReference>
<dbReference type="InterPro" id="IPR052794">
    <property type="entry name" value="Mito_Ser_Protease_LACTB"/>
</dbReference>
<dbReference type="GO" id="GO:0008233">
    <property type="term" value="F:peptidase activity"/>
    <property type="evidence" value="ECO:0007669"/>
    <property type="project" value="TreeGrafter"/>
</dbReference>
<name>K6WXT2_9ALTE</name>
<evidence type="ECO:0000256" key="1">
    <source>
        <dbReference type="SAM" id="SignalP"/>
    </source>
</evidence>
<protein>
    <recommendedName>
        <fullName evidence="2">Beta-lactamase-related domain-containing protein</fullName>
    </recommendedName>
</protein>
<dbReference type="PANTHER" id="PTHR46520:SF1">
    <property type="entry name" value="SERINE BETA-LACTAMASE-LIKE PROTEIN LACTB, MITOCHONDRIAL"/>
    <property type="match status" value="1"/>
</dbReference>
<evidence type="ECO:0000259" key="2">
    <source>
        <dbReference type="Pfam" id="PF00144"/>
    </source>
</evidence>
<dbReference type="Proteomes" id="UP000006334">
    <property type="component" value="Unassembled WGS sequence"/>
</dbReference>
<proteinExistence type="predicted"/>
<accession>K6WXT2</accession>
<dbReference type="AlphaFoldDB" id="K6WXT2"/>
<dbReference type="InterPro" id="IPR012338">
    <property type="entry name" value="Beta-lactam/transpept-like"/>
</dbReference>
<feature type="signal peptide" evidence="1">
    <location>
        <begin position="1"/>
        <end position="23"/>
    </location>
</feature>
<dbReference type="Gene3D" id="3.40.710.10">
    <property type="entry name" value="DD-peptidase/beta-lactamase superfamily"/>
    <property type="match status" value="1"/>
</dbReference>
<dbReference type="Pfam" id="PF00144">
    <property type="entry name" value="Beta-lactamase"/>
    <property type="match status" value="1"/>
</dbReference>
<reference evidence="3 4" key="1">
    <citation type="journal article" date="2017" name="Antonie Van Leeuwenhoek">
        <title>Rhizobium rhizosphaerae sp. nov., a novel species isolated from rice rhizosphere.</title>
        <authorList>
            <person name="Zhao J.J."/>
            <person name="Zhang J."/>
            <person name="Zhang R.J."/>
            <person name="Zhang C.W."/>
            <person name="Yin H.Q."/>
            <person name="Zhang X.X."/>
        </authorList>
    </citation>
    <scope>NUCLEOTIDE SEQUENCE [LARGE SCALE GENOMIC DNA]</scope>
    <source>
        <strain evidence="3 4">E3</strain>
    </source>
</reference>
<dbReference type="InterPro" id="IPR001466">
    <property type="entry name" value="Beta-lactam-related"/>
</dbReference>
<evidence type="ECO:0000313" key="3">
    <source>
        <dbReference type="EMBL" id="GAC13279.1"/>
    </source>
</evidence>
<dbReference type="STRING" id="1127673.GLIP_0633"/>
<organism evidence="3 4">
    <name type="scientific">Aliiglaciecola lipolytica E3</name>
    <dbReference type="NCBI Taxonomy" id="1127673"/>
    <lineage>
        <taxon>Bacteria</taxon>
        <taxon>Pseudomonadati</taxon>
        <taxon>Pseudomonadota</taxon>
        <taxon>Gammaproteobacteria</taxon>
        <taxon>Alteromonadales</taxon>
        <taxon>Alteromonadaceae</taxon>
        <taxon>Aliiglaciecola</taxon>
    </lineage>
</organism>